<sequence length="369" mass="40917">MRYLTTAVLPAFLATCGVNAQINYELVQKAESEFKSVCQSPRLHGQTVTWGSSTYKYHCGSVGPWDPSERIDNVYQPSHCAEKCEQKAGCTGFLWLHQGSFCYLGLNRLIPIGPNEQSTNYLYMELLSSDGTGEGTGEGTGDGTGDGTGEGTGEGTGGNAGEGTEPEPKPDSCAEKCLQAVPECRAAEQSCKESDQNCKEAEKSYKEAAEECRKSQEAYELYEKDQKRWNDAKTALEVKNKICEQDKVNLDNTNQRLQETVDTLRRKLDQCNKDMDNIKAICPDNRGKTVKEKGRKFTISCGMWHGVSAYDATKRAKGYSFQECLEKCAPDESCNTVTYNSKYKLCFFSSRTSAPREAQEIMQTAWTTS</sequence>
<evidence type="ECO:0000313" key="6">
    <source>
        <dbReference type="Proteomes" id="UP000325945"/>
    </source>
</evidence>
<organism evidence="5 6">
    <name type="scientific">Aspergillus sergii</name>
    <dbReference type="NCBI Taxonomy" id="1034303"/>
    <lineage>
        <taxon>Eukaryota</taxon>
        <taxon>Fungi</taxon>
        <taxon>Dikarya</taxon>
        <taxon>Ascomycota</taxon>
        <taxon>Pezizomycotina</taxon>
        <taxon>Eurotiomycetes</taxon>
        <taxon>Eurotiomycetidae</taxon>
        <taxon>Eurotiales</taxon>
        <taxon>Aspergillaceae</taxon>
        <taxon>Aspergillus</taxon>
        <taxon>Aspergillus subgen. Circumdati</taxon>
    </lineage>
</organism>
<feature type="signal peptide" evidence="3">
    <location>
        <begin position="1"/>
        <end position="20"/>
    </location>
</feature>
<dbReference type="Gene3D" id="3.50.4.10">
    <property type="entry name" value="Hepatocyte Growth Factor"/>
    <property type="match status" value="2"/>
</dbReference>
<keyword evidence="3" id="KW-0732">Signal</keyword>
<dbReference type="InterPro" id="IPR003609">
    <property type="entry name" value="Pan_app"/>
</dbReference>
<protein>
    <recommendedName>
        <fullName evidence="4">Apple domain-containing protein</fullName>
    </recommendedName>
</protein>
<dbReference type="Proteomes" id="UP000325945">
    <property type="component" value="Unassembled WGS sequence"/>
</dbReference>
<dbReference type="AlphaFoldDB" id="A0A5N6X6I1"/>
<feature type="domain" description="Apple" evidence="4">
    <location>
        <begin position="320"/>
        <end position="355"/>
    </location>
</feature>
<proteinExistence type="predicted"/>
<accession>A0A5N6X6I1</accession>
<feature type="region of interest" description="Disordered" evidence="2">
    <location>
        <begin position="129"/>
        <end position="172"/>
    </location>
</feature>
<name>A0A5N6X6I1_9EURO</name>
<dbReference type="SUPFAM" id="SSF57414">
    <property type="entry name" value="Hairpin loop containing domain-like"/>
    <property type="match status" value="1"/>
</dbReference>
<evidence type="ECO:0000256" key="2">
    <source>
        <dbReference type="SAM" id="MobiDB-lite"/>
    </source>
</evidence>
<reference evidence="6" key="1">
    <citation type="submission" date="2019-04" db="EMBL/GenBank/DDBJ databases">
        <title>Friends and foes A comparative genomics studyof 23 Aspergillus species from section Flavi.</title>
        <authorList>
            <consortium name="DOE Joint Genome Institute"/>
            <person name="Kjaerbolling I."/>
            <person name="Vesth T."/>
            <person name="Frisvad J.C."/>
            <person name="Nybo J.L."/>
            <person name="Theobald S."/>
            <person name="Kildgaard S."/>
            <person name="Isbrandt T."/>
            <person name="Kuo A."/>
            <person name="Sato A."/>
            <person name="Lyhne E.K."/>
            <person name="Kogle M.E."/>
            <person name="Wiebenga A."/>
            <person name="Kun R.S."/>
            <person name="Lubbers R.J."/>
            <person name="Makela M.R."/>
            <person name="Barry K."/>
            <person name="Chovatia M."/>
            <person name="Clum A."/>
            <person name="Daum C."/>
            <person name="Haridas S."/>
            <person name="He G."/>
            <person name="LaButti K."/>
            <person name="Lipzen A."/>
            <person name="Mondo S."/>
            <person name="Riley R."/>
            <person name="Salamov A."/>
            <person name="Simmons B.A."/>
            <person name="Magnuson J.K."/>
            <person name="Henrissat B."/>
            <person name="Mortensen U.H."/>
            <person name="Larsen T.O."/>
            <person name="Devries R.P."/>
            <person name="Grigoriev I.V."/>
            <person name="Machida M."/>
            <person name="Baker S.E."/>
            <person name="Andersen M.R."/>
        </authorList>
    </citation>
    <scope>NUCLEOTIDE SEQUENCE [LARGE SCALE GENOMIC DNA]</scope>
    <source>
        <strain evidence="6">CBS 130017</strain>
    </source>
</reference>
<gene>
    <name evidence="5" type="ORF">BDV39DRAFT_204745</name>
</gene>
<feature type="coiled-coil region" evidence="1">
    <location>
        <begin position="184"/>
        <end position="281"/>
    </location>
</feature>
<keyword evidence="1" id="KW-0175">Coiled coil</keyword>
<evidence type="ECO:0000256" key="1">
    <source>
        <dbReference type="SAM" id="Coils"/>
    </source>
</evidence>
<evidence type="ECO:0000256" key="3">
    <source>
        <dbReference type="SAM" id="SignalP"/>
    </source>
</evidence>
<dbReference type="Pfam" id="PF00024">
    <property type="entry name" value="PAN_1"/>
    <property type="match status" value="1"/>
</dbReference>
<feature type="compositionally biased region" description="Gly residues" evidence="2">
    <location>
        <begin position="132"/>
        <end position="161"/>
    </location>
</feature>
<keyword evidence="6" id="KW-1185">Reference proteome</keyword>
<evidence type="ECO:0000259" key="4">
    <source>
        <dbReference type="Pfam" id="PF00024"/>
    </source>
</evidence>
<evidence type="ECO:0000313" key="5">
    <source>
        <dbReference type="EMBL" id="KAE8327729.1"/>
    </source>
</evidence>
<dbReference type="EMBL" id="ML741790">
    <property type="protein sequence ID" value="KAE8327729.1"/>
    <property type="molecule type" value="Genomic_DNA"/>
</dbReference>
<feature type="chain" id="PRO_5024812422" description="Apple domain-containing protein" evidence="3">
    <location>
        <begin position="21"/>
        <end position="369"/>
    </location>
</feature>